<dbReference type="Proteomes" id="UP000315400">
    <property type="component" value="Unassembled WGS sequence"/>
</dbReference>
<accession>A0A540VFB8</accession>
<keyword evidence="3" id="KW-0732">Signal</keyword>
<dbReference type="GO" id="GO:0016020">
    <property type="term" value="C:membrane"/>
    <property type="evidence" value="ECO:0007669"/>
    <property type="project" value="InterPro"/>
</dbReference>
<protein>
    <submittedName>
        <fullName evidence="4">OprD family porin</fullName>
    </submittedName>
</protein>
<dbReference type="EMBL" id="VIFK01000405">
    <property type="protein sequence ID" value="TQE94823.1"/>
    <property type="molecule type" value="Genomic_DNA"/>
</dbReference>
<keyword evidence="2" id="KW-0813">Transport</keyword>
<evidence type="ECO:0000256" key="3">
    <source>
        <dbReference type="ARBA" id="ARBA00022729"/>
    </source>
</evidence>
<name>A0A540VFB8_9GAMM</name>
<dbReference type="AlphaFoldDB" id="A0A540VFB8"/>
<evidence type="ECO:0000256" key="2">
    <source>
        <dbReference type="ARBA" id="ARBA00022448"/>
    </source>
</evidence>
<dbReference type="GO" id="GO:0015288">
    <property type="term" value="F:porin activity"/>
    <property type="evidence" value="ECO:0007669"/>
    <property type="project" value="TreeGrafter"/>
</dbReference>
<evidence type="ECO:0000313" key="4">
    <source>
        <dbReference type="EMBL" id="TQE94823.1"/>
    </source>
</evidence>
<gene>
    <name evidence="4" type="ORF">FKY71_17455</name>
</gene>
<sequence>MTLMVTGLVYATPNIQAPPDRTNADLEPNRQSGVVPILLPQQERPGFIEGSSLILKPRSYLLDRSRDSGADVSGLALGGALAFQSGWWLDRLRLSATAFTSQKVYGPSDKDGTQLFKPGPESFSVLGEVNLDVRLTEDAGMRIGRQRLDLPYLGAHDIRMVPNTFEAVVLGNVAEQGLGYMTGYVDGIKRKNDDGFISMSEAAGAQGTDEGVAFAGARYKTVAGANVGVLYQHSFETFSTLYAIAEAPFTLNEGTTLKTFLQYTDQRSEGDALIGDFQTSMIAAKLELQRDAWTWRLAASTTDDEKGIQKPYGNPANYLSVIVEDFDRAGEDAWLIGLSYDFGRAGLGDLSLFTNVVSGNTPDSGPSASADQTEYDLTVDYRFREHWAEGLWIRVRGAYIDQDESMGGDDFFDFRIILNYEFQLL</sequence>
<reference evidence="4 5" key="1">
    <citation type="submission" date="2019-06" db="EMBL/GenBank/DDBJ databases">
        <title>Metagenome assembled Genome of Spiribacter salinus SL48-SHIP from the microbial mat of Salt Lake 48 (Novosibirsk region, Russia).</title>
        <authorList>
            <person name="Shipova A."/>
            <person name="Rozanov A.S."/>
            <person name="Bryanskaya A.V."/>
            <person name="Peltek S.E."/>
        </authorList>
    </citation>
    <scope>NUCLEOTIDE SEQUENCE [LARGE SCALE GENOMIC DNA]</scope>
    <source>
        <strain evidence="4">SL48-SHIP-2</strain>
    </source>
</reference>
<evidence type="ECO:0000313" key="5">
    <source>
        <dbReference type="Proteomes" id="UP000315400"/>
    </source>
</evidence>
<dbReference type="InterPro" id="IPR023614">
    <property type="entry name" value="Porin_dom_sf"/>
</dbReference>
<dbReference type="PANTHER" id="PTHR34596">
    <property type="entry name" value="CHITOPORIN"/>
    <property type="match status" value="1"/>
</dbReference>
<comment type="caution">
    <text evidence="4">The sequence shown here is derived from an EMBL/GenBank/DDBJ whole genome shotgun (WGS) entry which is preliminary data.</text>
</comment>
<evidence type="ECO:0000256" key="1">
    <source>
        <dbReference type="ARBA" id="ARBA00009075"/>
    </source>
</evidence>
<dbReference type="InterPro" id="IPR005318">
    <property type="entry name" value="OM_porin_bac"/>
</dbReference>
<comment type="similarity">
    <text evidence="1">Belongs to the outer membrane porin (Opr) (TC 1.B.25) family.</text>
</comment>
<proteinExistence type="inferred from homology"/>
<organism evidence="4 5">
    <name type="scientific">Spiribacter salinus</name>
    <dbReference type="NCBI Taxonomy" id="1335746"/>
    <lineage>
        <taxon>Bacteria</taxon>
        <taxon>Pseudomonadati</taxon>
        <taxon>Pseudomonadota</taxon>
        <taxon>Gammaproteobacteria</taxon>
        <taxon>Chromatiales</taxon>
        <taxon>Ectothiorhodospiraceae</taxon>
        <taxon>Spiribacter</taxon>
    </lineage>
</organism>
<dbReference type="Pfam" id="PF03573">
    <property type="entry name" value="OprD"/>
    <property type="match status" value="1"/>
</dbReference>
<dbReference type="PANTHER" id="PTHR34596:SF2">
    <property type="entry name" value="CHITOPORIN"/>
    <property type="match status" value="1"/>
</dbReference>
<dbReference type="Gene3D" id="2.40.160.10">
    <property type="entry name" value="Porin"/>
    <property type="match status" value="1"/>
</dbReference>